<reference evidence="1 2" key="1">
    <citation type="submission" date="2019-03" db="EMBL/GenBank/DDBJ databases">
        <title>Genomic Encyclopedia of Type Strains, Phase IV (KMG-IV): sequencing the most valuable type-strain genomes for metagenomic binning, comparative biology and taxonomic classification.</title>
        <authorList>
            <person name="Goeker M."/>
        </authorList>
    </citation>
    <scope>NUCLEOTIDE SEQUENCE [LARGE SCALE GENOMIC DNA]</scope>
    <source>
        <strain evidence="1 2">DSM 100059</strain>
    </source>
</reference>
<keyword evidence="2" id="KW-1185">Reference proteome</keyword>
<dbReference type="AlphaFoldDB" id="A0A4R8DQX7"/>
<dbReference type="OrthoDB" id="9179901at2"/>
<proteinExistence type="predicted"/>
<evidence type="ECO:0000313" key="2">
    <source>
        <dbReference type="Proteomes" id="UP000294498"/>
    </source>
</evidence>
<comment type="caution">
    <text evidence="1">The sequence shown here is derived from an EMBL/GenBank/DDBJ whole genome shotgun (WGS) entry which is preliminary data.</text>
</comment>
<dbReference type="RefSeq" id="WP_133991899.1">
    <property type="nucleotide sequence ID" value="NZ_SODV01000001.1"/>
</dbReference>
<dbReference type="Proteomes" id="UP000294498">
    <property type="component" value="Unassembled WGS sequence"/>
</dbReference>
<protein>
    <submittedName>
        <fullName evidence="1">Uncharacterized protein</fullName>
    </submittedName>
</protein>
<dbReference type="PROSITE" id="PS51257">
    <property type="entry name" value="PROKAR_LIPOPROTEIN"/>
    <property type="match status" value="1"/>
</dbReference>
<name>A0A4R8DQX7_9BACT</name>
<accession>A0A4R8DQX7</accession>
<dbReference type="EMBL" id="SODV01000001">
    <property type="protein sequence ID" value="TDX00359.1"/>
    <property type="molecule type" value="Genomic_DNA"/>
</dbReference>
<organism evidence="1 2">
    <name type="scientific">Dinghuibacter silviterrae</name>
    <dbReference type="NCBI Taxonomy" id="1539049"/>
    <lineage>
        <taxon>Bacteria</taxon>
        <taxon>Pseudomonadati</taxon>
        <taxon>Bacteroidota</taxon>
        <taxon>Chitinophagia</taxon>
        <taxon>Chitinophagales</taxon>
        <taxon>Chitinophagaceae</taxon>
        <taxon>Dinghuibacter</taxon>
    </lineage>
</organism>
<evidence type="ECO:0000313" key="1">
    <source>
        <dbReference type="EMBL" id="TDX00359.1"/>
    </source>
</evidence>
<gene>
    <name evidence="1" type="ORF">EDB95_1381</name>
</gene>
<sequence length="65" mass="6943">MKVNHFLWILTLSLLTASCHWVKERSKDAVHGTGEAVGQAGSEFASGVAKGVQKTFSNQLVVSNA</sequence>